<dbReference type="SUPFAM" id="SSF55874">
    <property type="entry name" value="ATPase domain of HSP90 chaperone/DNA topoisomerase II/histidine kinase"/>
    <property type="match status" value="1"/>
</dbReference>
<keyword evidence="9" id="KW-0067">ATP-binding</keyword>
<keyword evidence="10" id="KW-0156">Chromatin regulator</keyword>
<keyword evidence="14" id="KW-0539">Nucleus</keyword>
<evidence type="ECO:0000313" key="16">
    <source>
        <dbReference type="Proteomes" id="UP001359559"/>
    </source>
</evidence>
<dbReference type="Pfam" id="PF13589">
    <property type="entry name" value="HATPase_c_3"/>
    <property type="match status" value="1"/>
</dbReference>
<keyword evidence="6" id="KW-0255">Endonuclease</keyword>
<comment type="cofactor">
    <cofactor evidence="1">
        <name>Mn(2+)</name>
        <dbReference type="ChEBI" id="CHEBI:29035"/>
    </cofactor>
</comment>
<gene>
    <name evidence="15" type="ORF">RJT34_33293</name>
</gene>
<evidence type="ECO:0000256" key="6">
    <source>
        <dbReference type="ARBA" id="ARBA00022759"/>
    </source>
</evidence>
<keyword evidence="13" id="KW-0234">DNA repair</keyword>
<evidence type="ECO:0000256" key="2">
    <source>
        <dbReference type="ARBA" id="ARBA00004123"/>
    </source>
</evidence>
<evidence type="ECO:0000256" key="12">
    <source>
        <dbReference type="ARBA" id="ARBA00023158"/>
    </source>
</evidence>
<dbReference type="GO" id="GO:0016887">
    <property type="term" value="F:ATP hydrolysis activity"/>
    <property type="evidence" value="ECO:0007669"/>
    <property type="project" value="InterPro"/>
</dbReference>
<evidence type="ECO:0000256" key="5">
    <source>
        <dbReference type="ARBA" id="ARBA00022741"/>
    </source>
</evidence>
<dbReference type="PANTHER" id="PTHR23336">
    <property type="entry name" value="ZINC FINGER CW-TYPE COILED-COIL DOMAIN PROTEIN 3"/>
    <property type="match status" value="1"/>
</dbReference>
<sequence length="396" mass="44057">MEIRSNPLTKKKIEKCVPCSEVVDSHHLLLSVRTEMEAVEIVDLTSDDEGEKVGSEAVMSVKQEYEEVVAKYQSCQSHSNKQVSEENISSGVLSTHSYSDVLEQSLLPDDDTGLSLSPPPICRNFWKAGNYDHEFGSEVNVPSSYRSLINKLIHLGYITRDDAGNYLHVHPLFLHSNATSHKWAFGAIAELLDNAVDEIQNGATFVIVDKVLNPKDGSPALLIQDDGGGMDPEAMRHCMSFGFSDKKSKITIGQYGNGFKTGSMRLGADVIVFSHRLNNMILTQSIGLLSYTFLMRTQLDRIVVPMVSYKYDTSIGDMEILNDKGQFTSNLSILLQWSPYLSEAELLEQCNDIGSHGTKIVIFNLWLDNNGNLELDFDADPEVVLSFLLVFLFSLC</sequence>
<evidence type="ECO:0000256" key="1">
    <source>
        <dbReference type="ARBA" id="ARBA00001936"/>
    </source>
</evidence>
<organism evidence="15 16">
    <name type="scientific">Clitoria ternatea</name>
    <name type="common">Butterfly pea</name>
    <dbReference type="NCBI Taxonomy" id="43366"/>
    <lineage>
        <taxon>Eukaryota</taxon>
        <taxon>Viridiplantae</taxon>
        <taxon>Streptophyta</taxon>
        <taxon>Embryophyta</taxon>
        <taxon>Tracheophyta</taxon>
        <taxon>Spermatophyta</taxon>
        <taxon>Magnoliopsida</taxon>
        <taxon>eudicotyledons</taxon>
        <taxon>Gunneridae</taxon>
        <taxon>Pentapetalae</taxon>
        <taxon>rosids</taxon>
        <taxon>fabids</taxon>
        <taxon>Fabales</taxon>
        <taxon>Fabaceae</taxon>
        <taxon>Papilionoideae</taxon>
        <taxon>50 kb inversion clade</taxon>
        <taxon>NPAAA clade</taxon>
        <taxon>indigoferoid/millettioid clade</taxon>
        <taxon>Phaseoleae</taxon>
        <taxon>Clitoria</taxon>
    </lineage>
</organism>
<evidence type="ECO:0000256" key="14">
    <source>
        <dbReference type="ARBA" id="ARBA00023242"/>
    </source>
</evidence>
<proteinExistence type="inferred from homology"/>
<dbReference type="GO" id="GO:0004519">
    <property type="term" value="F:endonuclease activity"/>
    <property type="evidence" value="ECO:0007669"/>
    <property type="project" value="UniProtKB-KW"/>
</dbReference>
<dbReference type="GO" id="GO:0006325">
    <property type="term" value="P:chromatin organization"/>
    <property type="evidence" value="ECO:0007669"/>
    <property type="project" value="UniProtKB-KW"/>
</dbReference>
<keyword evidence="12" id="KW-0943">RNA-mediated gene silencing</keyword>
<evidence type="ECO:0000256" key="11">
    <source>
        <dbReference type="ARBA" id="ARBA00022884"/>
    </source>
</evidence>
<dbReference type="GO" id="GO:0005634">
    <property type="term" value="C:nucleus"/>
    <property type="evidence" value="ECO:0007669"/>
    <property type="project" value="UniProtKB-SubCell"/>
</dbReference>
<dbReference type="Proteomes" id="UP001359559">
    <property type="component" value="Unassembled WGS sequence"/>
</dbReference>
<evidence type="ECO:0000256" key="3">
    <source>
        <dbReference type="ARBA" id="ARBA00007845"/>
    </source>
</evidence>
<keyword evidence="16" id="KW-1185">Reference proteome</keyword>
<evidence type="ECO:0000256" key="10">
    <source>
        <dbReference type="ARBA" id="ARBA00022853"/>
    </source>
</evidence>
<dbReference type="GO" id="GO:0031047">
    <property type="term" value="P:regulatory ncRNA-mediated gene silencing"/>
    <property type="evidence" value="ECO:0007669"/>
    <property type="project" value="UniProtKB-KW"/>
</dbReference>
<comment type="similarity">
    <text evidence="3">Belongs to the MORC ATPase protein family.</text>
</comment>
<dbReference type="InterPro" id="IPR036890">
    <property type="entry name" value="HATPase_C_sf"/>
</dbReference>
<dbReference type="InterPro" id="IPR045261">
    <property type="entry name" value="MORC_ATPase"/>
</dbReference>
<dbReference type="GO" id="GO:0005524">
    <property type="term" value="F:ATP binding"/>
    <property type="evidence" value="ECO:0007669"/>
    <property type="project" value="UniProtKB-KW"/>
</dbReference>
<comment type="subcellular location">
    <subcellularLocation>
        <location evidence="2">Nucleus</location>
    </subcellularLocation>
</comment>
<keyword evidence="5" id="KW-0547">Nucleotide-binding</keyword>
<evidence type="ECO:0000256" key="7">
    <source>
        <dbReference type="ARBA" id="ARBA00022763"/>
    </source>
</evidence>
<evidence type="ECO:0008006" key="17">
    <source>
        <dbReference type="Google" id="ProtNLM"/>
    </source>
</evidence>
<keyword evidence="4" id="KW-0540">Nuclease</keyword>
<keyword evidence="8" id="KW-0378">Hydrolase</keyword>
<evidence type="ECO:0000256" key="4">
    <source>
        <dbReference type="ARBA" id="ARBA00022722"/>
    </source>
</evidence>
<dbReference type="FunFam" id="3.30.565.10:FF:000075">
    <property type="entry name" value="MORC family CW-type zinc finger protein 4"/>
    <property type="match status" value="1"/>
</dbReference>
<evidence type="ECO:0000313" key="15">
    <source>
        <dbReference type="EMBL" id="KAK7265670.1"/>
    </source>
</evidence>
<name>A0AAN9EZN2_CLITE</name>
<evidence type="ECO:0000256" key="9">
    <source>
        <dbReference type="ARBA" id="ARBA00022840"/>
    </source>
</evidence>
<evidence type="ECO:0000256" key="13">
    <source>
        <dbReference type="ARBA" id="ARBA00023204"/>
    </source>
</evidence>
<dbReference type="GO" id="GO:0031349">
    <property type="term" value="P:positive regulation of defense response"/>
    <property type="evidence" value="ECO:0007669"/>
    <property type="project" value="UniProtKB-ARBA"/>
</dbReference>
<dbReference type="Gene3D" id="3.30.565.10">
    <property type="entry name" value="Histidine kinase-like ATPase, C-terminal domain"/>
    <property type="match status" value="1"/>
</dbReference>
<comment type="caution">
    <text evidence="15">The sequence shown here is derived from an EMBL/GenBank/DDBJ whole genome shotgun (WGS) entry which is preliminary data.</text>
</comment>
<evidence type="ECO:0000256" key="8">
    <source>
        <dbReference type="ARBA" id="ARBA00022801"/>
    </source>
</evidence>
<keyword evidence="7" id="KW-0227">DNA damage</keyword>
<accession>A0AAN9EZN2</accession>
<dbReference type="AlphaFoldDB" id="A0AAN9EZN2"/>
<dbReference type="GO" id="GO:0006281">
    <property type="term" value="P:DNA repair"/>
    <property type="evidence" value="ECO:0007669"/>
    <property type="project" value="UniProtKB-KW"/>
</dbReference>
<dbReference type="GO" id="GO:0003723">
    <property type="term" value="F:RNA binding"/>
    <property type="evidence" value="ECO:0007669"/>
    <property type="project" value="UniProtKB-KW"/>
</dbReference>
<dbReference type="PANTHER" id="PTHR23336:SF75">
    <property type="entry name" value="HISTIDINE KINASE-, DNA GYRASE B"/>
    <property type="match status" value="1"/>
</dbReference>
<dbReference type="EMBL" id="JAYKXN010000008">
    <property type="protein sequence ID" value="KAK7265670.1"/>
    <property type="molecule type" value="Genomic_DNA"/>
</dbReference>
<protein>
    <recommendedName>
        <fullName evidence="17">Protein MICRORCHIDIA 6</fullName>
    </recommendedName>
</protein>
<keyword evidence="11" id="KW-0694">RNA-binding</keyword>
<reference evidence="15 16" key="1">
    <citation type="submission" date="2024-01" db="EMBL/GenBank/DDBJ databases">
        <title>The genomes of 5 underutilized Papilionoideae crops provide insights into root nodulation and disease resistance.</title>
        <authorList>
            <person name="Yuan L."/>
        </authorList>
    </citation>
    <scope>NUCLEOTIDE SEQUENCE [LARGE SCALE GENOMIC DNA]</scope>
    <source>
        <strain evidence="15">LY-2023</strain>
        <tissue evidence="15">Leaf</tissue>
    </source>
</reference>